<protein>
    <submittedName>
        <fullName evidence="8">OLC1v1013166C1</fullName>
    </submittedName>
</protein>
<dbReference type="SUPFAM" id="SSF46689">
    <property type="entry name" value="Homeodomain-like"/>
    <property type="match status" value="1"/>
</dbReference>
<comment type="subcellular location">
    <subcellularLocation>
        <location evidence="1">Nucleus</location>
    </subcellularLocation>
</comment>
<reference evidence="8" key="1">
    <citation type="submission" date="2023-03" db="EMBL/GenBank/DDBJ databases">
        <authorList>
            <person name="Julca I."/>
        </authorList>
    </citation>
    <scope>NUCLEOTIDE SEQUENCE</scope>
</reference>
<dbReference type="GO" id="GO:0000978">
    <property type="term" value="F:RNA polymerase II cis-regulatory region sequence-specific DNA binding"/>
    <property type="evidence" value="ECO:0007669"/>
    <property type="project" value="TreeGrafter"/>
</dbReference>
<evidence type="ECO:0000259" key="6">
    <source>
        <dbReference type="PROSITE" id="PS50090"/>
    </source>
</evidence>
<proteinExistence type="predicted"/>
<dbReference type="PANTHER" id="PTHR45614:SF285">
    <property type="entry name" value="TRANSCRIPTION FACTOR MYB98"/>
    <property type="match status" value="1"/>
</dbReference>
<feature type="region of interest" description="Disordered" evidence="5">
    <location>
        <begin position="128"/>
        <end position="176"/>
    </location>
</feature>
<accession>A0AAV1DXV5</accession>
<feature type="domain" description="Myb-like" evidence="6">
    <location>
        <begin position="221"/>
        <end position="271"/>
    </location>
</feature>
<feature type="domain" description="Myb-like" evidence="6">
    <location>
        <begin position="169"/>
        <end position="220"/>
    </location>
</feature>
<keyword evidence="3" id="KW-0238">DNA-binding</keyword>
<dbReference type="GO" id="GO:0000981">
    <property type="term" value="F:DNA-binding transcription factor activity, RNA polymerase II-specific"/>
    <property type="evidence" value="ECO:0007669"/>
    <property type="project" value="TreeGrafter"/>
</dbReference>
<dbReference type="FunFam" id="1.10.10.60:FF:000381">
    <property type="entry name" value="Transcription factor MYB119"/>
    <property type="match status" value="1"/>
</dbReference>
<dbReference type="Proteomes" id="UP001161247">
    <property type="component" value="Chromosome 7"/>
</dbReference>
<feature type="compositionally biased region" description="Low complexity" evidence="5">
    <location>
        <begin position="147"/>
        <end position="161"/>
    </location>
</feature>
<evidence type="ECO:0000259" key="7">
    <source>
        <dbReference type="PROSITE" id="PS51294"/>
    </source>
</evidence>
<dbReference type="InterPro" id="IPR050560">
    <property type="entry name" value="MYB_TF"/>
</dbReference>
<dbReference type="EMBL" id="OX459124">
    <property type="protein sequence ID" value="CAI9112691.1"/>
    <property type="molecule type" value="Genomic_DNA"/>
</dbReference>
<dbReference type="InterPro" id="IPR009057">
    <property type="entry name" value="Homeodomain-like_sf"/>
</dbReference>
<keyword evidence="2" id="KW-0677">Repeat</keyword>
<dbReference type="InterPro" id="IPR001005">
    <property type="entry name" value="SANT/Myb"/>
</dbReference>
<sequence>MKTEIDEEFCMASSYQANGFLQEFQHLDHLSLVGTSFNPDLGIQTTGFDDSFDPFSNGSSSSVGFDFLDFKPFEGNNVQRNSDQRVSTNGNFLDIKETKGSCTSLLMDGNSSEPKNLIPSRFHEIKGLNSSSADDQSSCITADSGRNNKMSKNNSFSSTRRAGGRGRKKSKSAKGQWTMEEDRLLVHLVEKFGVRKWSQIAQMLKGRIGKQCRERWHNHLRPDIKKDLWSEEEDRILIEAHAEIGNKWAEIAKRLPGRTENSIKNHWNATKRRQFSRRKCRTKWPKPSTLLQNYIKSLNFDKGSNTTTSNSRRRRNNGKTNAPSSTLNDGGAKTTNAPPSTDDHQEEMELCNEQLVSHYYDFSEIPYDHIHPTFMTQFAVKKELDLMEMITHGNFGRAVDVKGLEHILFTPIRK</sequence>
<evidence type="ECO:0000256" key="1">
    <source>
        <dbReference type="ARBA" id="ARBA00004123"/>
    </source>
</evidence>
<keyword evidence="4" id="KW-0539">Nucleus</keyword>
<dbReference type="PROSITE" id="PS51294">
    <property type="entry name" value="HTH_MYB"/>
    <property type="match status" value="2"/>
</dbReference>
<dbReference type="PANTHER" id="PTHR45614">
    <property type="entry name" value="MYB PROTEIN-RELATED"/>
    <property type="match status" value="1"/>
</dbReference>
<dbReference type="GO" id="GO:0005634">
    <property type="term" value="C:nucleus"/>
    <property type="evidence" value="ECO:0007669"/>
    <property type="project" value="UniProtKB-SubCell"/>
</dbReference>
<evidence type="ECO:0000256" key="4">
    <source>
        <dbReference type="ARBA" id="ARBA00023242"/>
    </source>
</evidence>
<dbReference type="SMART" id="SM00717">
    <property type="entry name" value="SANT"/>
    <property type="match status" value="2"/>
</dbReference>
<evidence type="ECO:0000313" key="8">
    <source>
        <dbReference type="EMBL" id="CAI9112691.1"/>
    </source>
</evidence>
<feature type="compositionally biased region" description="Polar residues" evidence="5">
    <location>
        <begin position="128"/>
        <end position="145"/>
    </location>
</feature>
<dbReference type="PROSITE" id="PS50090">
    <property type="entry name" value="MYB_LIKE"/>
    <property type="match status" value="2"/>
</dbReference>
<dbReference type="AlphaFoldDB" id="A0AAV1DXV5"/>
<name>A0AAV1DXV5_OLDCO</name>
<feature type="region of interest" description="Disordered" evidence="5">
    <location>
        <begin position="301"/>
        <end position="346"/>
    </location>
</feature>
<dbReference type="Pfam" id="PF00249">
    <property type="entry name" value="Myb_DNA-binding"/>
    <property type="match status" value="2"/>
</dbReference>
<evidence type="ECO:0000256" key="2">
    <source>
        <dbReference type="ARBA" id="ARBA00022737"/>
    </source>
</evidence>
<dbReference type="InterPro" id="IPR017930">
    <property type="entry name" value="Myb_dom"/>
</dbReference>
<dbReference type="Gene3D" id="1.10.10.60">
    <property type="entry name" value="Homeodomain-like"/>
    <property type="match status" value="2"/>
</dbReference>
<evidence type="ECO:0000313" key="9">
    <source>
        <dbReference type="Proteomes" id="UP001161247"/>
    </source>
</evidence>
<dbReference type="FunFam" id="1.10.10.60:FF:000010">
    <property type="entry name" value="Transcriptional activator Myb isoform A"/>
    <property type="match status" value="1"/>
</dbReference>
<keyword evidence="9" id="KW-1185">Reference proteome</keyword>
<feature type="compositionally biased region" description="Polar residues" evidence="5">
    <location>
        <begin position="318"/>
        <end position="339"/>
    </location>
</feature>
<feature type="domain" description="HTH myb-type" evidence="7">
    <location>
        <begin position="225"/>
        <end position="275"/>
    </location>
</feature>
<feature type="domain" description="HTH myb-type" evidence="7">
    <location>
        <begin position="174"/>
        <end position="224"/>
    </location>
</feature>
<dbReference type="CDD" id="cd00167">
    <property type="entry name" value="SANT"/>
    <property type="match status" value="2"/>
</dbReference>
<evidence type="ECO:0000256" key="5">
    <source>
        <dbReference type="SAM" id="MobiDB-lite"/>
    </source>
</evidence>
<organism evidence="8 9">
    <name type="scientific">Oldenlandia corymbosa var. corymbosa</name>
    <dbReference type="NCBI Taxonomy" id="529605"/>
    <lineage>
        <taxon>Eukaryota</taxon>
        <taxon>Viridiplantae</taxon>
        <taxon>Streptophyta</taxon>
        <taxon>Embryophyta</taxon>
        <taxon>Tracheophyta</taxon>
        <taxon>Spermatophyta</taxon>
        <taxon>Magnoliopsida</taxon>
        <taxon>eudicotyledons</taxon>
        <taxon>Gunneridae</taxon>
        <taxon>Pentapetalae</taxon>
        <taxon>asterids</taxon>
        <taxon>lamiids</taxon>
        <taxon>Gentianales</taxon>
        <taxon>Rubiaceae</taxon>
        <taxon>Rubioideae</taxon>
        <taxon>Spermacoceae</taxon>
        <taxon>Hedyotis-Oldenlandia complex</taxon>
        <taxon>Oldenlandia</taxon>
    </lineage>
</organism>
<evidence type="ECO:0000256" key="3">
    <source>
        <dbReference type="ARBA" id="ARBA00023125"/>
    </source>
</evidence>
<feature type="compositionally biased region" description="Basic residues" evidence="5">
    <location>
        <begin position="162"/>
        <end position="172"/>
    </location>
</feature>
<gene>
    <name evidence="8" type="ORF">OLC1_LOCUS19832</name>
</gene>